<dbReference type="PANTHER" id="PTHR42713:SF3">
    <property type="entry name" value="TRANSCRIPTIONAL REGULATORY PROTEIN HPTR"/>
    <property type="match status" value="1"/>
</dbReference>
<dbReference type="Gene3D" id="1.10.10.60">
    <property type="entry name" value="Homeodomain-like"/>
    <property type="match status" value="2"/>
</dbReference>
<feature type="domain" description="HTH araC/xylS-type" evidence="12">
    <location>
        <begin position="435"/>
        <end position="534"/>
    </location>
</feature>
<dbReference type="Pfam" id="PF00072">
    <property type="entry name" value="Response_reg"/>
    <property type="match status" value="1"/>
</dbReference>
<dbReference type="InterPro" id="IPR011006">
    <property type="entry name" value="CheY-like_superfamily"/>
</dbReference>
<gene>
    <name evidence="14" type="ORF">J2Z53_002067</name>
</gene>
<proteinExistence type="predicted"/>
<evidence type="ECO:0000313" key="15">
    <source>
        <dbReference type="Proteomes" id="UP000783390"/>
    </source>
</evidence>
<dbReference type="PROSITE" id="PS01124">
    <property type="entry name" value="HTH_ARAC_FAMILY_2"/>
    <property type="match status" value="1"/>
</dbReference>
<comment type="caution">
    <text evidence="14">The sequence shown here is derived from an EMBL/GenBank/DDBJ whole genome shotgun (WGS) entry which is preliminary data.</text>
</comment>
<reference evidence="14 15" key="1">
    <citation type="submission" date="2021-03" db="EMBL/GenBank/DDBJ databases">
        <title>Genomic Encyclopedia of Type Strains, Phase IV (KMG-IV): sequencing the most valuable type-strain genomes for metagenomic binning, comparative biology and taxonomic classification.</title>
        <authorList>
            <person name="Goeker M."/>
        </authorList>
    </citation>
    <scope>NUCLEOTIDE SEQUENCE [LARGE SCALE GENOMIC DNA]</scope>
    <source>
        <strain evidence="14 15">DSM 3984</strain>
    </source>
</reference>
<dbReference type="PRINTS" id="PR00032">
    <property type="entry name" value="HTHARAC"/>
</dbReference>
<dbReference type="Proteomes" id="UP000783390">
    <property type="component" value="Unassembled WGS sequence"/>
</dbReference>
<dbReference type="EMBL" id="JAGGJZ010000007">
    <property type="protein sequence ID" value="MBP1890467.1"/>
    <property type="molecule type" value="Genomic_DNA"/>
</dbReference>
<keyword evidence="7" id="KW-0238">DNA-binding</keyword>
<keyword evidence="15" id="KW-1185">Reference proteome</keyword>
<dbReference type="InterPro" id="IPR051552">
    <property type="entry name" value="HptR"/>
</dbReference>
<evidence type="ECO:0000256" key="8">
    <source>
        <dbReference type="ARBA" id="ARBA00023163"/>
    </source>
</evidence>
<evidence type="ECO:0000259" key="13">
    <source>
        <dbReference type="PROSITE" id="PS50110"/>
    </source>
</evidence>
<dbReference type="Pfam" id="PF12833">
    <property type="entry name" value="HTH_18"/>
    <property type="match status" value="1"/>
</dbReference>
<evidence type="ECO:0000256" key="1">
    <source>
        <dbReference type="ARBA" id="ARBA00004496"/>
    </source>
</evidence>
<accession>A0ABS4F2I3</accession>
<evidence type="ECO:0000256" key="10">
    <source>
        <dbReference type="PROSITE-ProRule" id="PRU00169"/>
    </source>
</evidence>
<keyword evidence="6" id="KW-0805">Transcription regulation</keyword>
<evidence type="ECO:0000256" key="5">
    <source>
        <dbReference type="ARBA" id="ARBA00023012"/>
    </source>
</evidence>
<dbReference type="SMART" id="SM00342">
    <property type="entry name" value="HTH_ARAC"/>
    <property type="match status" value="1"/>
</dbReference>
<keyword evidence="5" id="KW-0902">Two-component regulatory system</keyword>
<evidence type="ECO:0000256" key="11">
    <source>
        <dbReference type="SAM" id="Coils"/>
    </source>
</evidence>
<evidence type="ECO:0000256" key="3">
    <source>
        <dbReference type="ARBA" id="ARBA00022490"/>
    </source>
</evidence>
<feature type="modified residue" description="4-aspartylphosphate" evidence="10">
    <location>
        <position position="57"/>
    </location>
</feature>
<dbReference type="CDD" id="cd17536">
    <property type="entry name" value="REC_YesN-like"/>
    <property type="match status" value="1"/>
</dbReference>
<keyword evidence="4 10" id="KW-0597">Phosphoprotein</keyword>
<evidence type="ECO:0000313" key="14">
    <source>
        <dbReference type="EMBL" id="MBP1890467.1"/>
    </source>
</evidence>
<evidence type="ECO:0000256" key="9">
    <source>
        <dbReference type="ARBA" id="ARBA00024867"/>
    </source>
</evidence>
<sequence>MELYKVLIVDDEREIRKNIINKIDWGKYGFVVVGEGRNGIDAFEKAKILKPDIIITDTKMPLMDGIEFGEKIKEVMPNTKIIILSCSNEFEYIHKAIKINPLAYLLKPLKFNELIEILEELKNKLDKEYAEKKNIEKLYKYYIESLPLLREKFLIELIEGRIIYERLNDEGKKVGIKFNSKFYSVAVIHADNFLYENNEEFAKKDNLIDISIKQISDDIMKKYINCISFMYMGDVVLICNFDKKEDVFKFIEGINETCKVVKSIIGESISAGVGKVIENHSSLKFSYKLAKSAIHYRLVLGSGKAIYINDFDFNKSLQLQFDENDERELLNAIKVKSTNEIKEIIKNLFFRIENLLLPFNKYKIYLIEITIALLKLVKTYNLDIENIFYEDFNCYSHLDKFNSIENAKEWFIEKAIKINNLIRKDHLNSSKFIIEKAKQYICENYNNSDISVEKICKHLYVSPTYFSTIFKREAGTSFTDYVNTVRLDAALNLLNTTDYKFYIIAKKVGYTEANYFSYVFKKKFGVSPSKYRVN</sequence>
<comment type="subcellular location">
    <subcellularLocation>
        <location evidence="1">Cytoplasm</location>
    </subcellularLocation>
</comment>
<organism evidence="14 15">
    <name type="scientific">Clostridium moniliforme</name>
    <dbReference type="NCBI Taxonomy" id="39489"/>
    <lineage>
        <taxon>Bacteria</taxon>
        <taxon>Bacillati</taxon>
        <taxon>Bacillota</taxon>
        <taxon>Clostridia</taxon>
        <taxon>Eubacteriales</taxon>
        <taxon>Clostridiaceae</taxon>
        <taxon>Clostridium</taxon>
    </lineage>
</organism>
<dbReference type="SUPFAM" id="SSF46689">
    <property type="entry name" value="Homeodomain-like"/>
    <property type="match status" value="2"/>
</dbReference>
<keyword evidence="8" id="KW-0804">Transcription</keyword>
<dbReference type="InterPro" id="IPR018060">
    <property type="entry name" value="HTH_AraC"/>
</dbReference>
<dbReference type="InterPro" id="IPR009057">
    <property type="entry name" value="Homeodomain-like_sf"/>
</dbReference>
<evidence type="ECO:0000256" key="6">
    <source>
        <dbReference type="ARBA" id="ARBA00023015"/>
    </source>
</evidence>
<dbReference type="SUPFAM" id="SSF52172">
    <property type="entry name" value="CheY-like"/>
    <property type="match status" value="1"/>
</dbReference>
<dbReference type="PROSITE" id="PS50110">
    <property type="entry name" value="RESPONSE_REGULATORY"/>
    <property type="match status" value="1"/>
</dbReference>
<dbReference type="RefSeq" id="WP_209797386.1">
    <property type="nucleotide sequence ID" value="NZ_JAGGJZ010000007.1"/>
</dbReference>
<dbReference type="InterPro" id="IPR001789">
    <property type="entry name" value="Sig_transdc_resp-reg_receiver"/>
</dbReference>
<dbReference type="Gene3D" id="3.40.50.2300">
    <property type="match status" value="1"/>
</dbReference>
<dbReference type="InterPro" id="IPR020449">
    <property type="entry name" value="Tscrpt_reg_AraC-type_HTH"/>
</dbReference>
<evidence type="ECO:0000256" key="2">
    <source>
        <dbReference type="ARBA" id="ARBA00018672"/>
    </source>
</evidence>
<feature type="coiled-coil region" evidence="11">
    <location>
        <begin position="111"/>
        <end position="138"/>
    </location>
</feature>
<name>A0ABS4F2I3_9CLOT</name>
<feature type="domain" description="Response regulatory" evidence="13">
    <location>
        <begin position="5"/>
        <end position="122"/>
    </location>
</feature>
<dbReference type="PANTHER" id="PTHR42713">
    <property type="entry name" value="HISTIDINE KINASE-RELATED"/>
    <property type="match status" value="1"/>
</dbReference>
<protein>
    <recommendedName>
        <fullName evidence="2">Stage 0 sporulation protein A homolog</fullName>
    </recommendedName>
</protein>
<evidence type="ECO:0000256" key="4">
    <source>
        <dbReference type="ARBA" id="ARBA00022553"/>
    </source>
</evidence>
<evidence type="ECO:0000256" key="7">
    <source>
        <dbReference type="ARBA" id="ARBA00023125"/>
    </source>
</evidence>
<keyword evidence="3" id="KW-0963">Cytoplasm</keyword>
<keyword evidence="11" id="KW-0175">Coiled coil</keyword>
<comment type="function">
    <text evidence="9">May play the central regulatory role in sporulation. It may be an element of the effector pathway responsible for the activation of sporulation genes in response to nutritional stress. Spo0A may act in concert with spo0H (a sigma factor) to control the expression of some genes that are critical to the sporulation process.</text>
</comment>
<dbReference type="SMART" id="SM00448">
    <property type="entry name" value="REC"/>
    <property type="match status" value="1"/>
</dbReference>
<evidence type="ECO:0000259" key="12">
    <source>
        <dbReference type="PROSITE" id="PS01124"/>
    </source>
</evidence>